<feature type="repeat" description="WD" evidence="3">
    <location>
        <begin position="962"/>
        <end position="974"/>
    </location>
</feature>
<feature type="repeat" description="WD" evidence="3">
    <location>
        <begin position="1084"/>
        <end position="1127"/>
    </location>
</feature>
<accession>B7JZR8</accession>
<dbReference type="InterPro" id="IPR000157">
    <property type="entry name" value="TIR_dom"/>
</dbReference>
<feature type="repeat" description="WD" evidence="3">
    <location>
        <begin position="528"/>
        <end position="562"/>
    </location>
</feature>
<dbReference type="Pfam" id="PF00400">
    <property type="entry name" value="WD40"/>
    <property type="match status" value="8"/>
</dbReference>
<dbReference type="Gene3D" id="3.40.50.10140">
    <property type="entry name" value="Toll/interleukin-1 receptor homology (TIR) domain"/>
    <property type="match status" value="1"/>
</dbReference>
<keyword evidence="2" id="KW-0677">Repeat</keyword>
<dbReference type="InterPro" id="IPR020472">
    <property type="entry name" value="WD40_PAC1"/>
</dbReference>
<keyword evidence="4" id="KW-0472">Membrane</keyword>
<dbReference type="OrthoDB" id="426503at2"/>
<dbReference type="RefSeq" id="WP_012594286.1">
    <property type="nucleotide sequence ID" value="NC_011726.1"/>
</dbReference>
<sequence>MMLTLLFLFDGSQDQLLVEMIQEDLKANDSTLQVNSLALMDEEQNKNHCLKEADQLVLVINDQILNSVTKMKLLEKAVTLGKPIISIIPENLDQSPLLPSYLLEHRHISFKTRKSFVIILLVAHLLKYFSVEFKQDKNFQKICQELKEIIYLDPNLSHHKQPHFYDVFISYGRPYSTEFCKQLKAELNREKYNAWLDLHNIPDGEDWKKEIEQNILNSHVFIFVISPKSIKSEYCNWEIDLAVKNNKRFIPLLHIDENELGNINQLIANKFDEGHPVRKFQWIDFKTEDNFDQGLQKLIRIFQINRNYLKEHTRLLERGREWIQHNRNPDFLLRGKDLKEAKSWLERGQQPTPTQLHIQYINVSSSKEKDRKIRNLWMALLTSGLFIGVIAVFGLFRISKKEQISALLKVAESPYYSNRIDSLVASLTAGKSFNYPLIYWSKLESNLQNLINKPQISWMNKIDPELKSDVATAVQRAIYWTEEKNQLLGHELAVLRVSFSDDGKLIASASRDGNIKLWNQKGKLLQTLEGHQDTVYHVAFSLNDKMLISSSKDGKIKLWKYRDFIYKDANKPQEHLLFTFFKDLDHNEKDEPWEVNRLELSPDGQLIASASELINKDFDDNKPSSQIKYKIKLWNLQGTLIESIPSDAKVTNLTFSSHHKNNPKETILAAVTEDGYLQLWKLKDGEKLQKIKKIKVPQNNQKEYIVHLSFSPDGEWLVGGTNEGSVVLLKRDGTLLSSPSQKHKERINALQFSPTNPDDKMMLATASDDETIKLWNLDIDNSKLQLFHTLEGHKDRVWRIQFSHNGYLLASASYDNSIKLWQRDGSLVNTLNGHQDLVNSLSFSPDNKTLASASYDHTVKLWRLDKQFVKVLPHERPVLGVNFATIKPNLITIPTIQEKGKSTDFKLGIWGKDHSHNNTWKLLNPQLNNHDSSDTQVHTRPILTLDVSQPIMKNQQWTQLNASGSEDGSIKLWDEKGQLVDSVSPEPQDKILAVSFSPNGQFLASATENAQIQIWRVNQQKLQPKQIISQGFGEMRFGKIIESEGHEGRVFDVEFTPDNQFLVSAGEDGKIKLWTLDRRLKNTLKGDRGSIFTLDFSRNKEGILLASGGEDNLIKLWKYNPDERNFTIYKELKGHLGNIRDVRFSPDGKLIASASDDQTIKLWTRDGELLMTLKEHRLPVRQVSFSIDGRWLASGSDDNRVILWQLPQSFLPSVQTLNSNELKERLLDELLATGCELAEDYLSVKAERETSDIREGQYQDKSQDLQEIDQYCRSLKNGK</sequence>
<proteinExistence type="predicted"/>
<evidence type="ECO:0000256" key="4">
    <source>
        <dbReference type="SAM" id="Phobius"/>
    </source>
</evidence>
<dbReference type="InterPro" id="IPR036322">
    <property type="entry name" value="WD40_repeat_dom_sf"/>
</dbReference>
<dbReference type="STRING" id="41431.PCC8801_0934"/>
<dbReference type="CDD" id="cd00200">
    <property type="entry name" value="WD40"/>
    <property type="match status" value="2"/>
</dbReference>
<dbReference type="PRINTS" id="PR00320">
    <property type="entry name" value="GPROTEINBRPT"/>
</dbReference>
<reference evidence="7" key="1">
    <citation type="journal article" date="2011" name="MBio">
        <title>Novel metabolic attributes of the genus Cyanothece, comprising a group of unicellular nitrogen-fixing Cyanobacteria.</title>
        <authorList>
            <person name="Bandyopadhyay A."/>
            <person name="Elvitigala T."/>
            <person name="Welsh E."/>
            <person name="Stockel J."/>
            <person name="Liberton M."/>
            <person name="Min H."/>
            <person name="Sherman L.A."/>
            <person name="Pakrasi H.B."/>
        </authorList>
    </citation>
    <scope>NUCLEOTIDE SEQUENCE [LARGE SCALE GENOMIC DNA]</scope>
    <source>
        <strain evidence="7">PCC 8801</strain>
    </source>
</reference>
<dbReference type="InterPro" id="IPR019775">
    <property type="entry name" value="WD40_repeat_CS"/>
</dbReference>
<feature type="repeat" description="WD" evidence="3">
    <location>
        <begin position="790"/>
        <end position="822"/>
    </location>
</feature>
<feature type="repeat" description="WD" evidence="3">
    <location>
        <begin position="740"/>
        <end position="778"/>
    </location>
</feature>
<keyword evidence="4" id="KW-0812">Transmembrane</keyword>
<keyword evidence="7" id="KW-1185">Reference proteome</keyword>
<feature type="repeat" description="WD" evidence="3">
    <location>
        <begin position="831"/>
        <end position="865"/>
    </location>
</feature>
<gene>
    <name evidence="6" type="ordered locus">PCC8801_0934</name>
</gene>
<feature type="repeat" description="WD" evidence="3">
    <location>
        <begin position="1043"/>
        <end position="1077"/>
    </location>
</feature>
<feature type="repeat" description="WD" evidence="3">
    <location>
        <begin position="487"/>
        <end position="519"/>
    </location>
</feature>
<dbReference type="Pfam" id="PF13676">
    <property type="entry name" value="TIR_2"/>
    <property type="match status" value="1"/>
</dbReference>
<feature type="transmembrane region" description="Helical" evidence="4">
    <location>
        <begin position="115"/>
        <end position="131"/>
    </location>
</feature>
<dbReference type="PROSITE" id="PS50082">
    <property type="entry name" value="WD_REPEATS_2"/>
    <property type="match status" value="11"/>
</dbReference>
<dbReference type="InterPro" id="IPR035897">
    <property type="entry name" value="Toll_tir_struct_dom_sf"/>
</dbReference>
<dbReference type="SMART" id="SM00320">
    <property type="entry name" value="WD40"/>
    <property type="match status" value="14"/>
</dbReference>
<dbReference type="Gene3D" id="2.130.10.10">
    <property type="entry name" value="YVTN repeat-like/Quinoprotein amine dehydrogenase"/>
    <property type="match status" value="6"/>
</dbReference>
<dbReference type="AlphaFoldDB" id="B7JZR8"/>
<dbReference type="PROSITE" id="PS50294">
    <property type="entry name" value="WD_REPEATS_REGION"/>
    <property type="match status" value="9"/>
</dbReference>
<dbReference type="PANTHER" id="PTHR22847:SF637">
    <property type="entry name" value="WD REPEAT DOMAIN 5B"/>
    <property type="match status" value="1"/>
</dbReference>
<evidence type="ECO:0000313" key="6">
    <source>
        <dbReference type="EMBL" id="ACK65011.1"/>
    </source>
</evidence>
<feature type="repeat" description="WD" evidence="3">
    <location>
        <begin position="1173"/>
        <end position="1206"/>
    </location>
</feature>
<feature type="transmembrane region" description="Helical" evidence="4">
    <location>
        <begin position="376"/>
        <end position="396"/>
    </location>
</feature>
<dbReference type="Pfam" id="PF12894">
    <property type="entry name" value="ANAPC4_WD40"/>
    <property type="match status" value="2"/>
</dbReference>
<dbReference type="HOGENOM" id="CLU_002676_0_0_3"/>
<feature type="domain" description="TIR" evidence="5">
    <location>
        <begin position="163"/>
        <end position="299"/>
    </location>
</feature>
<dbReference type="InterPro" id="IPR001680">
    <property type="entry name" value="WD40_rpt"/>
</dbReference>
<dbReference type="Proteomes" id="UP000008204">
    <property type="component" value="Chromosome"/>
</dbReference>
<evidence type="ECO:0000256" key="1">
    <source>
        <dbReference type="ARBA" id="ARBA00022574"/>
    </source>
</evidence>
<dbReference type="InterPro" id="IPR024977">
    <property type="entry name" value="Apc4-like_WD40_dom"/>
</dbReference>
<dbReference type="PROSITE" id="PS00678">
    <property type="entry name" value="WD_REPEATS_1"/>
    <property type="match status" value="1"/>
</dbReference>
<dbReference type="InterPro" id="IPR015943">
    <property type="entry name" value="WD40/YVTN_repeat-like_dom_sf"/>
</dbReference>
<dbReference type="SUPFAM" id="SSF52200">
    <property type="entry name" value="Toll/Interleukin receptor TIR domain"/>
    <property type="match status" value="1"/>
</dbReference>
<keyword evidence="1 3" id="KW-0853">WD repeat</keyword>
<feature type="repeat" description="WD" evidence="3">
    <location>
        <begin position="1132"/>
        <end position="1163"/>
    </location>
</feature>
<dbReference type="GO" id="GO:0007165">
    <property type="term" value="P:signal transduction"/>
    <property type="evidence" value="ECO:0007669"/>
    <property type="project" value="InterPro"/>
</dbReference>
<feature type="repeat" description="WD" evidence="3">
    <location>
        <begin position="984"/>
        <end position="1025"/>
    </location>
</feature>
<evidence type="ECO:0000256" key="2">
    <source>
        <dbReference type="ARBA" id="ARBA00022737"/>
    </source>
</evidence>
<dbReference type="PANTHER" id="PTHR22847">
    <property type="entry name" value="WD40 REPEAT PROTEIN"/>
    <property type="match status" value="1"/>
</dbReference>
<dbReference type="eggNOG" id="COG2319">
    <property type="taxonomic scope" value="Bacteria"/>
</dbReference>
<name>B7JZR8_RIPO1</name>
<keyword evidence="4" id="KW-1133">Transmembrane helix</keyword>
<evidence type="ECO:0000256" key="3">
    <source>
        <dbReference type="PROSITE-ProRule" id="PRU00221"/>
    </source>
</evidence>
<dbReference type="KEGG" id="cyp:PCC8801_0934"/>
<dbReference type="EMBL" id="CP001287">
    <property type="protein sequence ID" value="ACK65011.1"/>
    <property type="molecule type" value="Genomic_DNA"/>
</dbReference>
<dbReference type="PROSITE" id="PS50104">
    <property type="entry name" value="TIR"/>
    <property type="match status" value="1"/>
</dbReference>
<evidence type="ECO:0000313" key="7">
    <source>
        <dbReference type="Proteomes" id="UP000008204"/>
    </source>
</evidence>
<dbReference type="SUPFAM" id="SSF50978">
    <property type="entry name" value="WD40 repeat-like"/>
    <property type="match status" value="2"/>
</dbReference>
<protein>
    <submittedName>
        <fullName evidence="6">WD-40 repeat protein</fullName>
    </submittedName>
</protein>
<evidence type="ECO:0000259" key="5">
    <source>
        <dbReference type="PROSITE" id="PS50104"/>
    </source>
</evidence>
<organism evidence="6 7">
    <name type="scientific">Rippkaea orientalis (strain PCC 8801 / RF-1)</name>
    <name type="common">Cyanothece sp. (strain PCC 8801)</name>
    <dbReference type="NCBI Taxonomy" id="41431"/>
    <lineage>
        <taxon>Bacteria</taxon>
        <taxon>Bacillati</taxon>
        <taxon>Cyanobacteriota</taxon>
        <taxon>Cyanophyceae</taxon>
        <taxon>Oscillatoriophycideae</taxon>
        <taxon>Chroococcales</taxon>
        <taxon>Aphanothecaceae</taxon>
        <taxon>Rippkaea</taxon>
        <taxon>Rippkaea orientalis</taxon>
    </lineage>
</organism>
<dbReference type="SMART" id="SM00255">
    <property type="entry name" value="TIR"/>
    <property type="match status" value="1"/>
</dbReference>